<dbReference type="AlphaFoldDB" id="A0A813R8I0"/>
<organism evidence="4 5">
    <name type="scientific">Brachionus calyciflorus</name>
    <dbReference type="NCBI Taxonomy" id="104777"/>
    <lineage>
        <taxon>Eukaryota</taxon>
        <taxon>Metazoa</taxon>
        <taxon>Spiralia</taxon>
        <taxon>Gnathifera</taxon>
        <taxon>Rotifera</taxon>
        <taxon>Eurotatoria</taxon>
        <taxon>Monogononta</taxon>
        <taxon>Pseudotrocha</taxon>
        <taxon>Ploima</taxon>
        <taxon>Brachionidae</taxon>
        <taxon>Brachionus</taxon>
    </lineage>
</organism>
<dbReference type="GO" id="GO:0000281">
    <property type="term" value="P:mitotic cytokinesis"/>
    <property type="evidence" value="ECO:0007669"/>
    <property type="project" value="TreeGrafter"/>
</dbReference>
<feature type="coiled-coil region" evidence="1">
    <location>
        <begin position="555"/>
        <end position="582"/>
    </location>
</feature>
<gene>
    <name evidence="4" type="ORF">OXX778_LOCUS5318</name>
</gene>
<dbReference type="Proteomes" id="UP000663879">
    <property type="component" value="Unassembled WGS sequence"/>
</dbReference>
<dbReference type="Gene3D" id="1.25.40.280">
    <property type="entry name" value="alix/aip1 like domains"/>
    <property type="match status" value="1"/>
</dbReference>
<dbReference type="Gene3D" id="1.20.120.560">
    <property type="entry name" value="alix/aip1 in complex with the ypdl late domain"/>
    <property type="match status" value="1"/>
</dbReference>
<feature type="coiled-coil region" evidence="1">
    <location>
        <begin position="616"/>
        <end position="643"/>
    </location>
</feature>
<dbReference type="PROSITE" id="PS51180">
    <property type="entry name" value="BRO1"/>
    <property type="match status" value="1"/>
</dbReference>
<accession>A0A813R8I0</accession>
<keyword evidence="1" id="KW-0175">Coiled coil</keyword>
<dbReference type="EMBL" id="CAJNOC010000572">
    <property type="protein sequence ID" value="CAF0778295.1"/>
    <property type="molecule type" value="Genomic_DNA"/>
</dbReference>
<dbReference type="Pfam" id="PF13949">
    <property type="entry name" value="ALIX_LYPXL_bnd"/>
    <property type="match status" value="1"/>
</dbReference>
<name>A0A813R8I0_9BILA</name>
<dbReference type="InterPro" id="IPR038499">
    <property type="entry name" value="BRO1_sf"/>
</dbReference>
<keyword evidence="5" id="KW-1185">Reference proteome</keyword>
<dbReference type="GO" id="GO:0005768">
    <property type="term" value="C:endosome"/>
    <property type="evidence" value="ECO:0007669"/>
    <property type="project" value="TreeGrafter"/>
</dbReference>
<protein>
    <recommendedName>
        <fullName evidence="3">BRO1 domain-containing protein</fullName>
    </recommendedName>
</protein>
<dbReference type="Pfam" id="PF03097">
    <property type="entry name" value="BRO1"/>
    <property type="match status" value="1"/>
</dbReference>
<feature type="domain" description="BRO1" evidence="3">
    <location>
        <begin position="2"/>
        <end position="394"/>
    </location>
</feature>
<dbReference type="Gene3D" id="1.20.140.50">
    <property type="entry name" value="alix/aip1 like domains"/>
    <property type="match status" value="1"/>
</dbReference>
<feature type="region of interest" description="Disordered" evidence="2">
    <location>
        <begin position="771"/>
        <end position="803"/>
    </location>
</feature>
<proteinExistence type="predicted"/>
<dbReference type="PANTHER" id="PTHR23030:SF39">
    <property type="entry name" value="PROGRAMMED CELL DEATH 6-INTERACTING PROTEIN"/>
    <property type="match status" value="1"/>
</dbReference>
<evidence type="ECO:0000256" key="1">
    <source>
        <dbReference type="SAM" id="Coils"/>
    </source>
</evidence>
<dbReference type="InterPro" id="IPR004328">
    <property type="entry name" value="BRO1_dom"/>
</dbReference>
<evidence type="ECO:0000259" key="3">
    <source>
        <dbReference type="PROSITE" id="PS51180"/>
    </source>
</evidence>
<evidence type="ECO:0000313" key="5">
    <source>
        <dbReference type="Proteomes" id="UP000663879"/>
    </source>
</evidence>
<dbReference type="SMART" id="SM01041">
    <property type="entry name" value="BRO1"/>
    <property type="match status" value="1"/>
</dbReference>
<feature type="region of interest" description="Disordered" evidence="2">
    <location>
        <begin position="711"/>
        <end position="759"/>
    </location>
</feature>
<feature type="compositionally biased region" description="Low complexity" evidence="2">
    <location>
        <begin position="735"/>
        <end position="746"/>
    </location>
</feature>
<evidence type="ECO:0000313" key="4">
    <source>
        <dbReference type="EMBL" id="CAF0778295.1"/>
    </source>
</evidence>
<comment type="caution">
    <text evidence="4">The sequence shown here is derived from an EMBL/GenBank/DDBJ whole genome shotgun (WGS) entry which is preliminary data.</text>
</comment>
<dbReference type="OrthoDB" id="2141925at2759"/>
<feature type="compositionally biased region" description="Low complexity" evidence="2">
    <location>
        <begin position="771"/>
        <end position="795"/>
    </location>
</feature>
<sequence length="803" mass="91247">MASLSPNYRMAIVPQKKTYEINMAYPLQQFIKQTYTSNLDDYLRSAESLNQLRTEALLKSNRQEKLSKLMRYYDQMTAIESKLPISENQIRISFKWQDAFDKGSLFGRSSLTLSSSIYERLCVLFNVGACCSEIASLQQFDTDEGLKTATKLYQQAAGCFSFIRDNSLTSTRNDCTSDLYPETLSLLIQLMLAQAQEVFYLKSVKDKMRDLIISKLAAQCSDHYAEAMKSIQTDSLKDLQKVWLPVLAGKQALYHALSEYHKAEHESSERNIGECLARLTKAAELIKTADQRGGKEINLKSHINIIHSSYEKAKKENEYVYHERVPDYASLRPIERAGLAKIIPMKFPISDEFRDLFGTLVPMSVHNGLQLFKAKKVEAFNLEIGKLRQATELLNAALTTWNLPAAIEDIGTSNKIPQSLLDKSQLIKDKGGISRIDSMMAELPNSLRRNTEILTETKRLLEEEERSDTELRNQMKEKWTRTSSRQLTEYLHSEIRQYEGIIDSAIKANKVIEGKYGKNRDGIQLLSKSPNEIISSLPAATPVGALQNTHIIRDLRRLMNEVDALKNVREVLESEMKCVESDALTAKLVSALSHSNGLDEHTIIQTELDELVAPMRKQVRENIQEQEKLLGFIEKANNEFNREKVHNETSKMREEMMRNLATASDSFNELYNHLEEGIKFYNDLTPILVKFQSKVSDFVFARKTEKEDLMKEIQTSLSRPSPSDKPIRPPPPVISSPNSNTTSSSAPTPPYPTNNFTNPYLPMMPNAYNPYTAYPPAHGGQPPAAPNYYPQQGYPNYPPQYPK</sequence>
<dbReference type="PANTHER" id="PTHR23030">
    <property type="entry name" value="PCD6 INTERACTING PROTEIN-RELATED"/>
    <property type="match status" value="1"/>
</dbReference>
<reference evidence="4" key="1">
    <citation type="submission" date="2021-02" db="EMBL/GenBank/DDBJ databases">
        <authorList>
            <person name="Nowell W R."/>
        </authorList>
    </citation>
    <scope>NUCLEOTIDE SEQUENCE</scope>
    <source>
        <strain evidence="4">Ploen Becks lab</strain>
    </source>
</reference>
<dbReference type="InterPro" id="IPR025304">
    <property type="entry name" value="ALIX_V_dom"/>
</dbReference>
<evidence type="ECO:0000256" key="2">
    <source>
        <dbReference type="SAM" id="MobiDB-lite"/>
    </source>
</evidence>